<dbReference type="HAMAP" id="MF_00454">
    <property type="entry name" value="FluC"/>
    <property type="match status" value="1"/>
</dbReference>
<dbReference type="NCBIfam" id="TIGR00494">
    <property type="entry name" value="crcB"/>
    <property type="match status" value="1"/>
</dbReference>
<comment type="caution">
    <text evidence="15">The sequence shown here is derived from an EMBL/GenBank/DDBJ whole genome shotgun (WGS) entry which is preliminary data.</text>
</comment>
<dbReference type="RefSeq" id="WP_215064599.1">
    <property type="nucleotide sequence ID" value="NZ_BSKO01000001.1"/>
</dbReference>
<dbReference type="EMBL" id="BSKO01000001">
    <property type="protein sequence ID" value="GLO67370.1"/>
    <property type="molecule type" value="Genomic_DNA"/>
</dbReference>
<keyword evidence="10 14" id="KW-0407">Ion channel</keyword>
<feature type="binding site" evidence="14">
    <location>
        <position position="71"/>
    </location>
    <ligand>
        <name>Na(+)</name>
        <dbReference type="ChEBI" id="CHEBI:29101"/>
        <note>structural</note>
    </ligand>
</feature>
<protein>
    <recommendedName>
        <fullName evidence="14">Fluoride-specific ion channel FluC</fullName>
    </recommendedName>
</protein>
<evidence type="ECO:0000313" key="15">
    <source>
        <dbReference type="EMBL" id="GLO67370.1"/>
    </source>
</evidence>
<feature type="transmembrane region" description="Helical" evidence="14">
    <location>
        <begin position="59"/>
        <end position="84"/>
    </location>
</feature>
<evidence type="ECO:0000256" key="13">
    <source>
        <dbReference type="ARBA" id="ARBA00049940"/>
    </source>
</evidence>
<evidence type="ECO:0000256" key="4">
    <source>
        <dbReference type="ARBA" id="ARBA00022692"/>
    </source>
</evidence>
<name>A0ABQ5TLM1_9BACI</name>
<keyword evidence="9 14" id="KW-0472">Membrane</keyword>
<feature type="transmembrane region" description="Helical" evidence="14">
    <location>
        <begin position="29"/>
        <end position="53"/>
    </location>
</feature>
<evidence type="ECO:0000256" key="11">
    <source>
        <dbReference type="ARBA" id="ARBA00035120"/>
    </source>
</evidence>
<dbReference type="Pfam" id="PF02537">
    <property type="entry name" value="CRCB"/>
    <property type="match status" value="1"/>
</dbReference>
<evidence type="ECO:0000256" key="2">
    <source>
        <dbReference type="ARBA" id="ARBA00022448"/>
    </source>
</evidence>
<comment type="catalytic activity">
    <reaction evidence="12">
        <text>fluoride(in) = fluoride(out)</text>
        <dbReference type="Rhea" id="RHEA:76159"/>
        <dbReference type="ChEBI" id="CHEBI:17051"/>
    </reaction>
    <physiologicalReaction direction="left-to-right" evidence="12">
        <dbReference type="Rhea" id="RHEA:76160"/>
    </physiologicalReaction>
</comment>
<comment type="function">
    <text evidence="13 14">Fluoride-specific ion channel. Important for reducing fluoride concentration in the cell, thus reducing its toxicity.</text>
</comment>
<evidence type="ECO:0000256" key="7">
    <source>
        <dbReference type="ARBA" id="ARBA00023053"/>
    </source>
</evidence>
<evidence type="ECO:0000313" key="16">
    <source>
        <dbReference type="Proteomes" id="UP001275436"/>
    </source>
</evidence>
<keyword evidence="6 14" id="KW-1133">Transmembrane helix</keyword>
<gene>
    <name evidence="15" type="primary">crcB2</name>
    <name evidence="14" type="synonym">crcB</name>
    <name evidence="14" type="synonym">fluC</name>
    <name evidence="15" type="ORF">MACH08_31540</name>
</gene>
<evidence type="ECO:0000256" key="5">
    <source>
        <dbReference type="ARBA" id="ARBA00022723"/>
    </source>
</evidence>
<keyword evidence="4 14" id="KW-0812">Transmembrane</keyword>
<sequence>MTIWIVGIGGSLGAAARYGLSQWLNKYPFFPLGTWITNIFGSFILGLCLQYYIAGFFSVGWWAFLGIGICGGFTTFSTFGTEVVSMLQHKKWKQAIFYIITTVILSLFGTWLGIIF</sequence>
<feature type="transmembrane region" description="Helical" evidence="14">
    <location>
        <begin position="96"/>
        <end position="115"/>
    </location>
</feature>
<evidence type="ECO:0000256" key="3">
    <source>
        <dbReference type="ARBA" id="ARBA00022475"/>
    </source>
</evidence>
<evidence type="ECO:0000256" key="8">
    <source>
        <dbReference type="ARBA" id="ARBA00023065"/>
    </source>
</evidence>
<keyword evidence="3 14" id="KW-1003">Cell membrane</keyword>
<evidence type="ECO:0000256" key="12">
    <source>
        <dbReference type="ARBA" id="ARBA00035585"/>
    </source>
</evidence>
<keyword evidence="16" id="KW-1185">Reference proteome</keyword>
<proteinExistence type="inferred from homology"/>
<evidence type="ECO:0000256" key="1">
    <source>
        <dbReference type="ARBA" id="ARBA00004651"/>
    </source>
</evidence>
<evidence type="ECO:0000256" key="10">
    <source>
        <dbReference type="ARBA" id="ARBA00023303"/>
    </source>
</evidence>
<keyword evidence="7 14" id="KW-0915">Sodium</keyword>
<evidence type="ECO:0000256" key="9">
    <source>
        <dbReference type="ARBA" id="ARBA00023136"/>
    </source>
</evidence>
<keyword evidence="8 14" id="KW-0406">Ion transport</keyword>
<keyword evidence="2 14" id="KW-0813">Transport</keyword>
<dbReference type="PANTHER" id="PTHR28259:SF16">
    <property type="entry name" value="FLUORIDE-SPECIFIC ION CHANNEL FLUC 2"/>
    <property type="match status" value="1"/>
</dbReference>
<evidence type="ECO:0000256" key="14">
    <source>
        <dbReference type="HAMAP-Rule" id="MF_00454"/>
    </source>
</evidence>
<dbReference type="Proteomes" id="UP001275436">
    <property type="component" value="Unassembled WGS sequence"/>
</dbReference>
<organism evidence="15 16">
    <name type="scientific">Oceanobacillus kimchii</name>
    <dbReference type="NCBI Taxonomy" id="746691"/>
    <lineage>
        <taxon>Bacteria</taxon>
        <taxon>Bacillati</taxon>
        <taxon>Bacillota</taxon>
        <taxon>Bacilli</taxon>
        <taxon>Bacillales</taxon>
        <taxon>Bacillaceae</taxon>
        <taxon>Oceanobacillus</taxon>
    </lineage>
</organism>
<accession>A0ABQ5TLM1</accession>
<comment type="activity regulation">
    <text evidence="14">Na(+) is not transported, but it plays an essential structural role and its presence is essential for fluoride channel function.</text>
</comment>
<comment type="similarity">
    <text evidence="11 14">Belongs to the fluoride channel Fluc/FEX (TC 1.A.43) family.</text>
</comment>
<evidence type="ECO:0000256" key="6">
    <source>
        <dbReference type="ARBA" id="ARBA00022989"/>
    </source>
</evidence>
<reference evidence="15 16" key="1">
    <citation type="submission" date="2023-02" db="EMBL/GenBank/DDBJ databases">
        <title>Oceanobacillus kimchii IFOP_LL358 isolated form Alexandrium catenella lab strain.</title>
        <authorList>
            <person name="Gajardo G."/>
            <person name="Ueki S."/>
            <person name="Maruyama F."/>
        </authorList>
    </citation>
    <scope>NUCLEOTIDE SEQUENCE [LARGE SCALE GENOMIC DNA]</scope>
    <source>
        <strain evidence="15 16">IFOP_LL358</strain>
    </source>
</reference>
<comment type="subcellular location">
    <subcellularLocation>
        <location evidence="1 14">Cell membrane</location>
        <topology evidence="1 14">Multi-pass membrane protein</topology>
    </subcellularLocation>
</comment>
<keyword evidence="5 14" id="KW-0479">Metal-binding</keyword>
<feature type="binding site" evidence="14">
    <location>
        <position position="74"/>
    </location>
    <ligand>
        <name>Na(+)</name>
        <dbReference type="ChEBI" id="CHEBI:29101"/>
        <note>structural</note>
    </ligand>
</feature>
<dbReference type="PANTHER" id="PTHR28259">
    <property type="entry name" value="FLUORIDE EXPORT PROTEIN 1-RELATED"/>
    <property type="match status" value="1"/>
</dbReference>
<dbReference type="InterPro" id="IPR003691">
    <property type="entry name" value="FluC"/>
</dbReference>